<evidence type="ECO:0000313" key="10">
    <source>
        <dbReference type="EMBL" id="URA09875.1"/>
    </source>
</evidence>
<dbReference type="Gene3D" id="2.40.160.50">
    <property type="entry name" value="membrane protein fhac: a member of the omp85/tpsb transporter family"/>
    <property type="match status" value="1"/>
</dbReference>
<keyword evidence="7" id="KW-0998">Cell outer membrane</keyword>
<keyword evidence="11" id="KW-1185">Reference proteome</keyword>
<reference evidence="10" key="1">
    <citation type="submission" date="2021-04" db="EMBL/GenBank/DDBJ databases">
        <authorList>
            <person name="Postec A."/>
        </authorList>
    </citation>
    <scope>NUCLEOTIDE SEQUENCE</scope>
    <source>
        <strain evidence="10">F1F22</strain>
    </source>
</reference>
<dbReference type="InterPro" id="IPR039910">
    <property type="entry name" value="D15-like"/>
</dbReference>
<evidence type="ECO:0000256" key="1">
    <source>
        <dbReference type="ARBA" id="ARBA00004370"/>
    </source>
</evidence>
<evidence type="ECO:0000256" key="5">
    <source>
        <dbReference type="ARBA" id="ARBA00022737"/>
    </source>
</evidence>
<accession>A0AAX3BC89</accession>
<evidence type="ECO:0000256" key="8">
    <source>
        <dbReference type="NCBIfam" id="TIGR03303"/>
    </source>
</evidence>
<evidence type="ECO:0000256" key="4">
    <source>
        <dbReference type="ARBA" id="ARBA00022729"/>
    </source>
</evidence>
<feature type="domain" description="POTRA" evidence="9">
    <location>
        <begin position="356"/>
        <end position="429"/>
    </location>
</feature>
<reference evidence="10" key="2">
    <citation type="submission" date="2022-06" db="EMBL/GenBank/DDBJ databases">
        <title>Thermospira aquatica gen. nov., sp. nov.</title>
        <authorList>
            <person name="Ben Ali Gam Z."/>
            <person name="Labat M."/>
        </authorList>
    </citation>
    <scope>NUCLEOTIDE SEQUENCE</scope>
    <source>
        <strain evidence="10">F1F22</strain>
    </source>
</reference>
<dbReference type="InterPro" id="IPR034746">
    <property type="entry name" value="POTRA"/>
</dbReference>
<evidence type="ECO:0000256" key="2">
    <source>
        <dbReference type="ARBA" id="ARBA00022452"/>
    </source>
</evidence>
<dbReference type="PANTHER" id="PTHR12815">
    <property type="entry name" value="SORTING AND ASSEMBLY MACHINERY SAMM50 PROTEIN FAMILY MEMBER"/>
    <property type="match status" value="1"/>
</dbReference>
<dbReference type="PANTHER" id="PTHR12815:SF47">
    <property type="entry name" value="TRANSLOCATION AND ASSEMBLY MODULE SUBUNIT TAMA"/>
    <property type="match status" value="1"/>
</dbReference>
<evidence type="ECO:0000256" key="7">
    <source>
        <dbReference type="ARBA" id="ARBA00023237"/>
    </source>
</evidence>
<dbReference type="Gene3D" id="3.10.20.310">
    <property type="entry name" value="membrane protein fhac"/>
    <property type="match status" value="5"/>
</dbReference>
<dbReference type="NCBIfam" id="TIGR03303">
    <property type="entry name" value="OM_YaeT"/>
    <property type="match status" value="1"/>
</dbReference>
<protein>
    <recommendedName>
        <fullName evidence="8">Outer membrane protein assembly factor BamA</fullName>
    </recommendedName>
</protein>
<dbReference type="EMBL" id="CP073355">
    <property type="protein sequence ID" value="URA09875.1"/>
    <property type="molecule type" value="Genomic_DNA"/>
</dbReference>
<dbReference type="AlphaFoldDB" id="A0AAX3BC89"/>
<evidence type="ECO:0000313" key="11">
    <source>
        <dbReference type="Proteomes" id="UP001056539"/>
    </source>
</evidence>
<dbReference type="InterPro" id="IPR000184">
    <property type="entry name" value="Bac_surfAg_D15"/>
</dbReference>
<dbReference type="PROSITE" id="PS51779">
    <property type="entry name" value="POTRA"/>
    <property type="match status" value="2"/>
</dbReference>
<dbReference type="InterPro" id="IPR023707">
    <property type="entry name" value="OM_assembly_BamA"/>
</dbReference>
<keyword evidence="2" id="KW-1134">Transmembrane beta strand</keyword>
<comment type="subcellular location">
    <subcellularLocation>
        <location evidence="1">Membrane</location>
    </subcellularLocation>
</comment>
<dbReference type="InterPro" id="IPR010827">
    <property type="entry name" value="BamA/TamA_POTRA"/>
</dbReference>
<dbReference type="GO" id="GO:0009279">
    <property type="term" value="C:cell outer membrane"/>
    <property type="evidence" value="ECO:0007669"/>
    <property type="project" value="UniProtKB-UniRule"/>
</dbReference>
<dbReference type="RefSeq" id="WP_271435007.1">
    <property type="nucleotide sequence ID" value="NZ_CP073355.1"/>
</dbReference>
<keyword evidence="6" id="KW-0472">Membrane</keyword>
<evidence type="ECO:0000256" key="3">
    <source>
        <dbReference type="ARBA" id="ARBA00022692"/>
    </source>
</evidence>
<dbReference type="KEGG" id="taqu:KDW03_10375"/>
<dbReference type="GO" id="GO:0071709">
    <property type="term" value="P:membrane assembly"/>
    <property type="evidence" value="ECO:0007669"/>
    <property type="project" value="InterPro"/>
</dbReference>
<gene>
    <name evidence="10" type="primary">bamA</name>
    <name evidence="10" type="ORF">KDW03_10375</name>
</gene>
<sequence>MQRSLLLGFFFFLFLGVVTGSIAQEGNIVQEVVFEGLQNMPLSEMRGLVTIKKGDMFLVDNINESVKNLFKTGKFEDIRVERERLTNGYRLIYKVKENPYVRWIRFKNPGFLSVEDMKSAIPIKEEGYFTESMISESIAIIKQKYISEGFRDVSIDVQKEPYDVKKRTNAYDITFVVDAKKKVVVEKIIITGNEAVKAGEIKNAMKTKEKFWFVVSGVLKEDEFEEDEKLIQYLYKKKGYFDVKINRHTWYVTNVGKDNHPAIYVEIDIAEGEKYFTGNISIENNTIYSTEDLRSLVSLKEGSVYDYIQMEMGRYAIYSRYADNGYLYANVILIPEKRENTNVIDSRLMIYEGKRAHIEKILITGNTRTKTKVIQRELIFQEGEMYVNRKVEQTKNRLMQLEYFSDVQVNPFPGSAEGLVNLNIDVEETRTGLFTFGVTYGFESGFSAYLQVSEKNFLGTGRTVTARGEWAERRQSISLGFQEPYLFDQPISAGVSLGYSRDWFKSVPTDDDGDGVIDGSDFNYHDNPSNSLTTLTNDKQYYRDSINLGINLGRRFGIYWQGGFSLGTSFYQDTGANFTLPLTFSDHWDTNVTLQDDLKKGWRFRNYFGLSATRNSTDNPFEPTRGSIFQANLTSYGGILGGESHFIKTKFFYSTYFNPIWKIVLAYNISTEFLLPQFMNGLKEYAANEVLRYDGIWELRGWMGLVRGGESKLYNSFELRYQIYQIWVWGVFICDVGNLWSTWSGIAPLNPEGTMFSFGPGIRLNIPGFPLRFYLVRRGYYDSQEKRFRFEKTDEFFSDWQFVFSIQGMF</sequence>
<dbReference type="Proteomes" id="UP001056539">
    <property type="component" value="Chromosome"/>
</dbReference>
<dbReference type="PIRSF" id="PIRSF006076">
    <property type="entry name" value="OM_assembly_OMP85"/>
    <property type="match status" value="1"/>
</dbReference>
<dbReference type="Pfam" id="PF01103">
    <property type="entry name" value="Omp85"/>
    <property type="match status" value="1"/>
</dbReference>
<dbReference type="Pfam" id="PF07244">
    <property type="entry name" value="POTRA"/>
    <property type="match status" value="5"/>
</dbReference>
<keyword evidence="3" id="KW-0812">Transmembrane</keyword>
<proteinExistence type="predicted"/>
<feature type="domain" description="POTRA" evidence="9">
    <location>
        <begin position="27"/>
        <end position="98"/>
    </location>
</feature>
<keyword evidence="5" id="KW-0677">Repeat</keyword>
<organism evidence="10 11">
    <name type="scientific">Thermospira aquatica</name>
    <dbReference type="NCBI Taxonomy" id="2828656"/>
    <lineage>
        <taxon>Bacteria</taxon>
        <taxon>Pseudomonadati</taxon>
        <taxon>Spirochaetota</taxon>
        <taxon>Spirochaetia</taxon>
        <taxon>Brevinematales</taxon>
        <taxon>Thermospiraceae</taxon>
        <taxon>Thermospira</taxon>
    </lineage>
</organism>
<dbReference type="InterPro" id="IPR018247">
    <property type="entry name" value="EF_Hand_1_Ca_BS"/>
</dbReference>
<evidence type="ECO:0000259" key="9">
    <source>
        <dbReference type="PROSITE" id="PS51779"/>
    </source>
</evidence>
<name>A0AAX3BC89_9SPIR</name>
<evidence type="ECO:0000256" key="6">
    <source>
        <dbReference type="ARBA" id="ARBA00023136"/>
    </source>
</evidence>
<dbReference type="PROSITE" id="PS00018">
    <property type="entry name" value="EF_HAND_1"/>
    <property type="match status" value="1"/>
</dbReference>
<keyword evidence="4" id="KW-0732">Signal</keyword>